<dbReference type="SMART" id="SM00464">
    <property type="entry name" value="LON"/>
    <property type="match status" value="1"/>
</dbReference>
<dbReference type="PROSITE" id="PS51787">
    <property type="entry name" value="LON_N"/>
    <property type="match status" value="1"/>
</dbReference>
<dbReference type="PANTHER" id="PTHR46732">
    <property type="entry name" value="ATP-DEPENDENT PROTEASE LA (LON) DOMAIN PROTEIN"/>
    <property type="match status" value="1"/>
</dbReference>
<proteinExistence type="predicted"/>
<dbReference type="Gene3D" id="2.30.130.40">
    <property type="entry name" value="LON domain-like"/>
    <property type="match status" value="1"/>
</dbReference>
<feature type="region of interest" description="Disordered" evidence="1">
    <location>
        <begin position="1"/>
        <end position="29"/>
    </location>
</feature>
<evidence type="ECO:0000313" key="3">
    <source>
        <dbReference type="EMBL" id="MBA5727655.1"/>
    </source>
</evidence>
<dbReference type="Pfam" id="PF02190">
    <property type="entry name" value="LON_substr_bdg"/>
    <property type="match status" value="1"/>
</dbReference>
<comment type="caution">
    <text evidence="3">The sequence shown here is derived from an EMBL/GenBank/DDBJ whole genome shotgun (WGS) entry which is preliminary data.</text>
</comment>
<accession>A0ABR5ZTK0</accession>
<evidence type="ECO:0000256" key="1">
    <source>
        <dbReference type="SAM" id="MobiDB-lite"/>
    </source>
</evidence>
<dbReference type="InterPro" id="IPR046336">
    <property type="entry name" value="Lon_prtase_N_sf"/>
</dbReference>
<dbReference type="InterPro" id="IPR015947">
    <property type="entry name" value="PUA-like_sf"/>
</dbReference>
<dbReference type="EMBL" id="PDLY01000004">
    <property type="protein sequence ID" value="MBA5727655.1"/>
    <property type="molecule type" value="Genomic_DNA"/>
</dbReference>
<organism evidence="3 4">
    <name type="scientific">Bombella mellum</name>
    <dbReference type="NCBI Taxonomy" id="2039288"/>
    <lineage>
        <taxon>Bacteria</taxon>
        <taxon>Pseudomonadati</taxon>
        <taxon>Pseudomonadota</taxon>
        <taxon>Alphaproteobacteria</taxon>
        <taxon>Acetobacterales</taxon>
        <taxon>Acetobacteraceae</taxon>
        <taxon>Bombella</taxon>
    </lineage>
</organism>
<sequence length="242" mass="27165">MVHPHAVPARFPPEDAPVPDPRTPALNTTSGLRRHIPALTDMTLADIPPRIGLLPLGDTILLPQGQLPLTIFEPRYLTLLEDSLAHHRLIGIIQPIGAARYGDMTPPLECVGTIGRVTSFMEQESGQFFITLTGVCRFRLLQDQLTERGWREGRINATPFSHDLLECPSLHLDRQDLAIVLKDYGQRHTISINWDNLKKLDDSTLLTMLPMLLPFPADVKQRMLECSGPTERAHQLLEELAR</sequence>
<dbReference type="PANTHER" id="PTHR46732:SF8">
    <property type="entry name" value="ATP-DEPENDENT PROTEASE LA (LON) DOMAIN PROTEIN"/>
    <property type="match status" value="1"/>
</dbReference>
<evidence type="ECO:0000259" key="2">
    <source>
        <dbReference type="PROSITE" id="PS51787"/>
    </source>
</evidence>
<keyword evidence="4" id="KW-1185">Reference proteome</keyword>
<dbReference type="Proteomes" id="UP000765338">
    <property type="component" value="Unassembled WGS sequence"/>
</dbReference>
<feature type="compositionally biased region" description="Pro residues" evidence="1">
    <location>
        <begin position="10"/>
        <end position="22"/>
    </location>
</feature>
<reference evidence="3 4" key="1">
    <citation type="submission" date="2017-10" db="EMBL/GenBank/DDBJ databases">
        <authorList>
            <person name="Jakob F."/>
        </authorList>
    </citation>
    <scope>NUCLEOTIDE SEQUENCE [LARGE SCALE GENOMIC DNA]</scope>
    <source>
        <strain evidence="3 4">TMW 2.1889</strain>
    </source>
</reference>
<gene>
    <name evidence="3" type="ORF">CPA56_06640</name>
</gene>
<dbReference type="InterPro" id="IPR003111">
    <property type="entry name" value="Lon_prtase_N"/>
</dbReference>
<dbReference type="SUPFAM" id="SSF88697">
    <property type="entry name" value="PUA domain-like"/>
    <property type="match status" value="1"/>
</dbReference>
<feature type="domain" description="Lon N-terminal" evidence="2">
    <location>
        <begin position="51"/>
        <end position="242"/>
    </location>
</feature>
<evidence type="ECO:0000313" key="4">
    <source>
        <dbReference type="Proteomes" id="UP000765338"/>
    </source>
</evidence>
<name>A0ABR5ZTK0_9PROT</name>
<protein>
    <submittedName>
        <fullName evidence="3">Peptidase</fullName>
    </submittedName>
</protein>